<keyword evidence="1" id="KW-0812">Transmembrane</keyword>
<keyword evidence="1" id="KW-1133">Transmembrane helix</keyword>
<dbReference type="EMBL" id="DTIN01000009">
    <property type="protein sequence ID" value="HFX12933.1"/>
    <property type="molecule type" value="Genomic_DNA"/>
</dbReference>
<dbReference type="AlphaFoldDB" id="A0A7C3MIQ9"/>
<dbReference type="Pfam" id="PF16241">
    <property type="entry name" value="DUF4900"/>
    <property type="match status" value="1"/>
</dbReference>
<organism evidence="2">
    <name type="scientific">Dictyoglomus thermophilum</name>
    <dbReference type="NCBI Taxonomy" id="14"/>
    <lineage>
        <taxon>Bacteria</taxon>
        <taxon>Pseudomonadati</taxon>
        <taxon>Dictyoglomota</taxon>
        <taxon>Dictyoglomia</taxon>
        <taxon>Dictyoglomales</taxon>
        <taxon>Dictyoglomaceae</taxon>
        <taxon>Dictyoglomus</taxon>
    </lineage>
</organism>
<dbReference type="InterPro" id="IPR032601">
    <property type="entry name" value="DUF4900"/>
</dbReference>
<proteinExistence type="predicted"/>
<name>A0A7C3MIQ9_DICTH</name>
<reference evidence="2" key="1">
    <citation type="journal article" date="2020" name="mSystems">
        <title>Genome- and Community-Level Interaction Insights into Carbon Utilization and Element Cycling Functions of Hydrothermarchaeota in Hydrothermal Sediment.</title>
        <authorList>
            <person name="Zhou Z."/>
            <person name="Liu Y."/>
            <person name="Xu W."/>
            <person name="Pan J."/>
            <person name="Luo Z.H."/>
            <person name="Li M."/>
        </authorList>
    </citation>
    <scope>NUCLEOTIDE SEQUENCE [LARGE SCALE GENOMIC DNA]</scope>
    <source>
        <strain evidence="2">SpSt-81</strain>
    </source>
</reference>
<sequence length="570" mass="63628">MKNKNWVREKGDISLITALTLAIFVTALIALLLNLPIEQSYFTRRNQARDQVLYATQIGIKSILTTARYYLKEEIGKLKVSEITEDRMRNILSSSNPNFINTIQFIYTNTAQVDPTTIYSLNSYSFTLSAYSASVRGGVTDYITYTYNYTIVCTGRKVNFSPAVTLTVTVTGKIEGVLRRENFARFALFTDLHQMADGSTVWFTDRTRFYGPVHTNGEFAFAYTPQFFDIVTSSAATAMFYNRGRTVRLSADRNPPNDVPFFAQGFIRGASKIDLPPTTYTQLYAALSYFPGDVFPTYSPTYSIIRSYLGLPVNNNPPPDGVYTITIANGGGIYVKGDASIEFGKDSSGRAVYTIAQGNNTYVFTIDSENNKTYVKIGNNTIVINKVPNGVIYVDGNITSIKGLIQKDQRLSVIAANTITITNNLVYEDDPRNNPNAINVLGLLAQNGNIWIDTKNPDGTPLRDPNIHGVLMAPNGVVQVMNYNTRSPAGDVHLLGGIISKRYGAFGTFTTDRNGNPVPKTGYGRDFWYDYRMRTGYAPPYFPTTNRTIQEGNPQTQRWVTIDSWVESWR</sequence>
<feature type="transmembrane region" description="Helical" evidence="1">
    <location>
        <begin position="12"/>
        <end position="35"/>
    </location>
</feature>
<evidence type="ECO:0000313" key="2">
    <source>
        <dbReference type="EMBL" id="HFX12933.1"/>
    </source>
</evidence>
<gene>
    <name evidence="2" type="ORF">ENW00_02085</name>
</gene>
<protein>
    <submittedName>
        <fullName evidence="2">DUF4900 domain-containing protein</fullName>
    </submittedName>
</protein>
<keyword evidence="1" id="KW-0472">Membrane</keyword>
<accession>A0A7C3MIQ9</accession>
<comment type="caution">
    <text evidence="2">The sequence shown here is derived from an EMBL/GenBank/DDBJ whole genome shotgun (WGS) entry which is preliminary data.</text>
</comment>
<evidence type="ECO:0000256" key="1">
    <source>
        <dbReference type="SAM" id="Phobius"/>
    </source>
</evidence>